<dbReference type="Proteomes" id="UP000228552">
    <property type="component" value="Chromosome"/>
</dbReference>
<evidence type="ECO:0000313" key="2">
    <source>
        <dbReference type="Proteomes" id="UP000228552"/>
    </source>
</evidence>
<dbReference type="RefSeq" id="WP_099988263.1">
    <property type="nucleotide sequence ID" value="NZ_CP024700.1"/>
</dbReference>
<sequence>MAYIDKTIGELIIKRVYEFVTDTNKHYGEVIKKYAELNADPSFLIGVKEGQTGVLKTLIKEIRELEEE</sequence>
<name>A0AAD0AN02_9FUSO</name>
<keyword evidence="2" id="KW-1185">Reference proteome</keyword>
<evidence type="ECO:0000313" key="1">
    <source>
        <dbReference type="EMBL" id="ATV62460.1"/>
    </source>
</evidence>
<gene>
    <name evidence="1" type="ORF">CTM74_11820</name>
</gene>
<dbReference type="EMBL" id="CP024700">
    <property type="protein sequence ID" value="ATV62460.1"/>
    <property type="molecule type" value="Genomic_DNA"/>
</dbReference>
<organism evidence="1 2">
    <name type="scientific">Fusobacterium pseudoperiodonticum</name>
    <dbReference type="NCBI Taxonomy" id="2663009"/>
    <lineage>
        <taxon>Bacteria</taxon>
        <taxon>Fusobacteriati</taxon>
        <taxon>Fusobacteriota</taxon>
        <taxon>Fusobacteriia</taxon>
        <taxon>Fusobacteriales</taxon>
        <taxon>Fusobacteriaceae</taxon>
        <taxon>Fusobacterium</taxon>
    </lineage>
</organism>
<protein>
    <submittedName>
        <fullName evidence="1">Uncharacterized protein</fullName>
    </submittedName>
</protein>
<proteinExistence type="predicted"/>
<dbReference type="AlphaFoldDB" id="A0AAD0AN02"/>
<reference evidence="1 2" key="1">
    <citation type="submission" date="2017-11" db="EMBL/GenBank/DDBJ databases">
        <title>Genome sequencing of Fusobacterium periodonticum KCOM 1263.</title>
        <authorList>
            <person name="Kook J.-K."/>
            <person name="Park S.-N."/>
            <person name="Lim Y.K."/>
        </authorList>
    </citation>
    <scope>NUCLEOTIDE SEQUENCE [LARGE SCALE GENOMIC DNA]</scope>
    <source>
        <strain evidence="1 2">KCOM 1263</strain>
    </source>
</reference>
<accession>A0AAD0AN02</accession>